<protein>
    <submittedName>
        <fullName evidence="5">ABC transporter substrate-binding protein</fullName>
    </submittedName>
</protein>
<dbReference type="Gene3D" id="3.10.105.10">
    <property type="entry name" value="Dipeptide-binding Protein, Domain 3"/>
    <property type="match status" value="1"/>
</dbReference>
<feature type="signal peptide" evidence="3">
    <location>
        <begin position="1"/>
        <end position="23"/>
    </location>
</feature>
<proteinExistence type="inferred from homology"/>
<evidence type="ECO:0000313" key="6">
    <source>
        <dbReference type="Proteomes" id="UP001168613"/>
    </source>
</evidence>
<dbReference type="PANTHER" id="PTHR30290:SF38">
    <property type="entry name" value="D,D-DIPEPTIDE-BINDING PERIPLASMIC PROTEIN DDPA-RELATED"/>
    <property type="match status" value="1"/>
</dbReference>
<evidence type="ECO:0000256" key="3">
    <source>
        <dbReference type="SAM" id="SignalP"/>
    </source>
</evidence>
<dbReference type="Proteomes" id="UP001168613">
    <property type="component" value="Unassembled WGS sequence"/>
</dbReference>
<evidence type="ECO:0000313" key="5">
    <source>
        <dbReference type="EMBL" id="MDN4120733.1"/>
    </source>
</evidence>
<dbReference type="InterPro" id="IPR000914">
    <property type="entry name" value="SBP_5_dom"/>
</dbReference>
<sequence length="538" mass="60538">MALTSIKKTIALFGCVLLTAAVASPVLSQPMPEYGGSLVITTTPEPSLITNALSSAPTTNEVATKLFDGLLEYDMDLNPLPSLAESWEVSEDGKTVTFNLRKGVYWHDGEPFTSSDVQFTLLNIVKEYHPRGKQNLGPVESIDTPDEHTVILNLVHPYPPMLKGLSSLEVPILPRHIYEDTDIRNNPAVNAPIGTGPFKFARWDKGSFIELEKNENYWREGRPYLDRVIFRFIADASTRSAALERGEVHVATFGSINPVEMRRLAELPEIEIAEGGYEALAPVITLELNTKRPPMDDKRVRQAIAYAIDRDFITNAIWYGFGKPAMGPLSSVYEPSGLYTEEGVRRFDVEDRLDIANKLLDEAGQLRGKDGIRFKIVHDVAPNGEDWRRMGEYIKQALTKVGIDVELRNSDAPTFMRQVYGGEYDFWMASGWPIGMADPSLGLMRYFWSKNIRPVPYANTSRYENHDVDVMWEAAQIETNPAKRAELFHNLQRQLVEDSPMIWLMEKALVSMQHSDVQDLITSPFGVRGGLADTWIKK</sequence>
<dbReference type="InterPro" id="IPR039424">
    <property type="entry name" value="SBP_5"/>
</dbReference>
<evidence type="ECO:0000259" key="4">
    <source>
        <dbReference type="Pfam" id="PF00496"/>
    </source>
</evidence>
<gene>
    <name evidence="5" type="ORF">LMS43_05485</name>
</gene>
<comment type="caution">
    <text evidence="5">The sequence shown here is derived from an EMBL/GenBank/DDBJ whole genome shotgun (WGS) entry which is preliminary data.</text>
</comment>
<dbReference type="SUPFAM" id="SSF53850">
    <property type="entry name" value="Periplasmic binding protein-like II"/>
    <property type="match status" value="1"/>
</dbReference>
<dbReference type="EMBL" id="JAJHNU010000001">
    <property type="protein sequence ID" value="MDN4120733.1"/>
    <property type="molecule type" value="Genomic_DNA"/>
</dbReference>
<dbReference type="CDD" id="cd08517">
    <property type="entry name" value="PBP2_NikA_DppA_OppA_like_13"/>
    <property type="match status" value="1"/>
</dbReference>
<name>A0ABT8EHG7_9BURK</name>
<feature type="chain" id="PRO_5047413637" evidence="3">
    <location>
        <begin position="24"/>
        <end position="538"/>
    </location>
</feature>
<dbReference type="Gene3D" id="3.40.190.10">
    <property type="entry name" value="Periplasmic binding protein-like II"/>
    <property type="match status" value="1"/>
</dbReference>
<feature type="domain" description="Solute-binding protein family 5" evidence="4">
    <location>
        <begin position="79"/>
        <end position="448"/>
    </location>
</feature>
<dbReference type="PANTHER" id="PTHR30290">
    <property type="entry name" value="PERIPLASMIC BINDING COMPONENT OF ABC TRANSPORTER"/>
    <property type="match status" value="1"/>
</dbReference>
<evidence type="ECO:0000256" key="1">
    <source>
        <dbReference type="ARBA" id="ARBA00005695"/>
    </source>
</evidence>
<organism evidence="5 6">
    <name type="scientific">Alcaligenes endophyticus</name>
    <dbReference type="NCBI Taxonomy" id="1929088"/>
    <lineage>
        <taxon>Bacteria</taxon>
        <taxon>Pseudomonadati</taxon>
        <taxon>Pseudomonadota</taxon>
        <taxon>Betaproteobacteria</taxon>
        <taxon>Burkholderiales</taxon>
        <taxon>Alcaligenaceae</taxon>
        <taxon>Alcaligenes</taxon>
    </lineage>
</organism>
<comment type="similarity">
    <text evidence="1">Belongs to the bacterial solute-binding protein 5 family.</text>
</comment>
<evidence type="ECO:0000256" key="2">
    <source>
        <dbReference type="ARBA" id="ARBA00022729"/>
    </source>
</evidence>
<accession>A0ABT8EHG7</accession>
<dbReference type="RefSeq" id="WP_266124447.1">
    <property type="nucleotide sequence ID" value="NZ_JAJHNU010000001.1"/>
</dbReference>
<dbReference type="InterPro" id="IPR030678">
    <property type="entry name" value="Peptide/Ni-bd"/>
</dbReference>
<dbReference type="PIRSF" id="PIRSF002741">
    <property type="entry name" value="MppA"/>
    <property type="match status" value="1"/>
</dbReference>
<dbReference type="Pfam" id="PF00496">
    <property type="entry name" value="SBP_bac_5"/>
    <property type="match status" value="1"/>
</dbReference>
<reference evidence="5" key="1">
    <citation type="submission" date="2021-11" db="EMBL/GenBank/DDBJ databases">
        <title>Draft genome sequence of Alcaligenes endophyticus type strain CCUG 75668T.</title>
        <authorList>
            <person name="Salva-Serra F."/>
            <person name="Duran R.E."/>
            <person name="Seeger M."/>
            <person name="Moore E.R.B."/>
            <person name="Jaen-Luchoro D."/>
        </authorList>
    </citation>
    <scope>NUCLEOTIDE SEQUENCE</scope>
    <source>
        <strain evidence="5">CCUG 75668</strain>
    </source>
</reference>
<keyword evidence="6" id="KW-1185">Reference proteome</keyword>
<keyword evidence="2 3" id="KW-0732">Signal</keyword>